<proteinExistence type="predicted"/>
<accession>A0ABQ5CS17</accession>
<reference evidence="2" key="1">
    <citation type="journal article" date="2022" name="Int. J. Mol. Sci.">
        <title>Draft Genome of Tanacetum Coccineum: Genomic Comparison of Closely Related Tanacetum-Family Plants.</title>
        <authorList>
            <person name="Yamashiro T."/>
            <person name="Shiraishi A."/>
            <person name="Nakayama K."/>
            <person name="Satake H."/>
        </authorList>
    </citation>
    <scope>NUCLEOTIDE SEQUENCE</scope>
</reference>
<evidence type="ECO:0000313" key="3">
    <source>
        <dbReference type="Proteomes" id="UP001151760"/>
    </source>
</evidence>
<feature type="region of interest" description="Disordered" evidence="1">
    <location>
        <begin position="69"/>
        <end position="96"/>
    </location>
</feature>
<sequence length="96" mass="10201">VMAFSVILISSEESMGTSTARVILFGTIPTTIPPTTLTIDLPVIHDDILLTPTISPTIPPVVPTIQYTSPFIDTDSSDSDTPDSPPSQDPYETVVA</sequence>
<keyword evidence="3" id="KW-1185">Reference proteome</keyword>
<reference evidence="2" key="2">
    <citation type="submission" date="2022-01" db="EMBL/GenBank/DDBJ databases">
        <authorList>
            <person name="Yamashiro T."/>
            <person name="Shiraishi A."/>
            <person name="Satake H."/>
            <person name="Nakayama K."/>
        </authorList>
    </citation>
    <scope>NUCLEOTIDE SEQUENCE</scope>
</reference>
<evidence type="ECO:0000256" key="1">
    <source>
        <dbReference type="SAM" id="MobiDB-lite"/>
    </source>
</evidence>
<organism evidence="2 3">
    <name type="scientific">Tanacetum coccineum</name>
    <dbReference type="NCBI Taxonomy" id="301880"/>
    <lineage>
        <taxon>Eukaryota</taxon>
        <taxon>Viridiplantae</taxon>
        <taxon>Streptophyta</taxon>
        <taxon>Embryophyta</taxon>
        <taxon>Tracheophyta</taxon>
        <taxon>Spermatophyta</taxon>
        <taxon>Magnoliopsida</taxon>
        <taxon>eudicotyledons</taxon>
        <taxon>Gunneridae</taxon>
        <taxon>Pentapetalae</taxon>
        <taxon>asterids</taxon>
        <taxon>campanulids</taxon>
        <taxon>Asterales</taxon>
        <taxon>Asteraceae</taxon>
        <taxon>Asteroideae</taxon>
        <taxon>Anthemideae</taxon>
        <taxon>Anthemidinae</taxon>
        <taxon>Tanacetum</taxon>
    </lineage>
</organism>
<dbReference type="Proteomes" id="UP001151760">
    <property type="component" value="Unassembled WGS sequence"/>
</dbReference>
<protein>
    <submittedName>
        <fullName evidence="2">Uncharacterized protein</fullName>
    </submittedName>
</protein>
<evidence type="ECO:0000313" key="2">
    <source>
        <dbReference type="EMBL" id="GJT29133.1"/>
    </source>
</evidence>
<gene>
    <name evidence="2" type="ORF">Tco_0909408</name>
</gene>
<dbReference type="EMBL" id="BQNB010014519">
    <property type="protein sequence ID" value="GJT29133.1"/>
    <property type="molecule type" value="Genomic_DNA"/>
</dbReference>
<name>A0ABQ5CS17_9ASTR</name>
<comment type="caution">
    <text evidence="2">The sequence shown here is derived from an EMBL/GenBank/DDBJ whole genome shotgun (WGS) entry which is preliminary data.</text>
</comment>
<feature type="non-terminal residue" evidence="2">
    <location>
        <position position="1"/>
    </location>
</feature>